<feature type="transmembrane region" description="Helical" evidence="1">
    <location>
        <begin position="36"/>
        <end position="65"/>
    </location>
</feature>
<keyword evidence="1" id="KW-0812">Transmembrane</keyword>
<reference evidence="2 3" key="1">
    <citation type="journal article" date="2024" name="Science">
        <title>Giant polyketide synthase enzymes in the biosynthesis of giant marine polyether toxins.</title>
        <authorList>
            <person name="Fallon T.R."/>
            <person name="Shende V.V."/>
            <person name="Wierzbicki I.H."/>
            <person name="Pendleton A.L."/>
            <person name="Watervoot N.F."/>
            <person name="Auber R.P."/>
            <person name="Gonzalez D.J."/>
            <person name="Wisecaver J.H."/>
            <person name="Moore B.S."/>
        </authorList>
    </citation>
    <scope>NUCLEOTIDE SEQUENCE [LARGE SCALE GENOMIC DNA]</scope>
    <source>
        <strain evidence="2 3">12B1</strain>
    </source>
</reference>
<keyword evidence="1" id="KW-1133">Transmembrane helix</keyword>
<evidence type="ECO:0000313" key="2">
    <source>
        <dbReference type="EMBL" id="KAL1529305.1"/>
    </source>
</evidence>
<dbReference type="AlphaFoldDB" id="A0AB34K4X1"/>
<sequence>MLEAVGGEEQQGCQVLSIWNCHWLLDHSYLSFGRGLVWAAANIPLLILNVLTWLFGVPLSILLAIHTFHALTSSTTHEFVKLEKLEYLNGFYQFSFPFSEGLWGNLRHFCCPSGLKLWKRAPPESDWPETFWRNRYYQCCG</sequence>
<accession>A0AB34K4X1</accession>
<protein>
    <recommendedName>
        <fullName evidence="4">Protein S-acyltransferase</fullName>
    </recommendedName>
</protein>
<keyword evidence="3" id="KW-1185">Reference proteome</keyword>
<keyword evidence="1" id="KW-0472">Membrane</keyword>
<organism evidence="2 3">
    <name type="scientific">Prymnesium parvum</name>
    <name type="common">Toxic golden alga</name>
    <dbReference type="NCBI Taxonomy" id="97485"/>
    <lineage>
        <taxon>Eukaryota</taxon>
        <taxon>Haptista</taxon>
        <taxon>Haptophyta</taxon>
        <taxon>Prymnesiophyceae</taxon>
        <taxon>Prymnesiales</taxon>
        <taxon>Prymnesiaceae</taxon>
        <taxon>Prymnesium</taxon>
    </lineage>
</organism>
<evidence type="ECO:0000256" key="1">
    <source>
        <dbReference type="SAM" id="Phobius"/>
    </source>
</evidence>
<comment type="caution">
    <text evidence="2">The sequence shown here is derived from an EMBL/GenBank/DDBJ whole genome shotgun (WGS) entry which is preliminary data.</text>
</comment>
<dbReference type="EMBL" id="JBGBPQ010000001">
    <property type="protein sequence ID" value="KAL1529305.1"/>
    <property type="molecule type" value="Genomic_DNA"/>
</dbReference>
<evidence type="ECO:0000313" key="3">
    <source>
        <dbReference type="Proteomes" id="UP001515480"/>
    </source>
</evidence>
<gene>
    <name evidence="2" type="ORF">AB1Y20_000259</name>
</gene>
<name>A0AB34K4X1_PRYPA</name>
<proteinExistence type="predicted"/>
<dbReference type="Proteomes" id="UP001515480">
    <property type="component" value="Unassembled WGS sequence"/>
</dbReference>
<evidence type="ECO:0008006" key="4">
    <source>
        <dbReference type="Google" id="ProtNLM"/>
    </source>
</evidence>